<dbReference type="ExpressionAtlas" id="A5BRA4">
    <property type="expression patterns" value="baseline and differential"/>
</dbReference>
<dbReference type="PANTHER" id="PTHR45523:SF2">
    <property type="entry name" value="OS02G0470600 PROTEIN"/>
    <property type="match status" value="1"/>
</dbReference>
<accession>A5BRA4</accession>
<protein>
    <submittedName>
        <fullName evidence="1">Uncharacterized protein</fullName>
    </submittedName>
</protein>
<sequence>MESFIQLDLGQLEIRNEVSWHGNQEKDPSAVHLDILHAEILGLNMSVGVNGCIGKPMIREGQGLDVYVRRSLRDVFRKIPTFSLEVKSSVLCLKKCFFQIMHELAYNIHDLCNVRFCV</sequence>
<dbReference type="EMBL" id="AM468240">
    <property type="protein sequence ID" value="CAN81389.1"/>
    <property type="molecule type" value="Genomic_DNA"/>
</dbReference>
<dbReference type="AlphaFoldDB" id="A5BRA4"/>
<dbReference type="PANTHER" id="PTHR45523">
    <property type="entry name" value="TETRATRICOPEPTIDE REPEAT (TPR)-CONTAINING PROTEIN-RELATED"/>
    <property type="match status" value="1"/>
</dbReference>
<proteinExistence type="predicted"/>
<gene>
    <name evidence="1" type="ORF">VITISV_015424</name>
</gene>
<evidence type="ECO:0000313" key="1">
    <source>
        <dbReference type="EMBL" id="CAN81389.1"/>
    </source>
</evidence>
<name>A5BRA4_VITVI</name>
<reference evidence="1" key="1">
    <citation type="journal article" date="2007" name="PLoS ONE">
        <title>The first genome sequence of an elite grapevine cultivar (Pinot noir Vitis vinifera L.): coping with a highly heterozygous genome.</title>
        <authorList>
            <person name="Velasco R."/>
            <person name="Zharkikh A."/>
            <person name="Troggio M."/>
            <person name="Cartwright D.A."/>
            <person name="Cestaro A."/>
            <person name="Pruss D."/>
            <person name="Pindo M."/>
            <person name="FitzGerald L.M."/>
            <person name="Vezzulli S."/>
            <person name="Reid J."/>
            <person name="Malacarne G."/>
            <person name="Iliev D."/>
            <person name="Coppola G."/>
            <person name="Wardell B."/>
            <person name="Micheletti D."/>
            <person name="Macalma T."/>
            <person name="Facci M."/>
            <person name="Mitchell J.T."/>
            <person name="Perazzolli M."/>
            <person name="Eldredge G."/>
            <person name="Gatto P."/>
            <person name="Oyzerski R."/>
            <person name="Moretto M."/>
            <person name="Gutin N."/>
            <person name="Stefanini M."/>
            <person name="Chen Y."/>
            <person name="Segala C."/>
            <person name="Davenport C."/>
            <person name="Dematte L."/>
            <person name="Mraz A."/>
            <person name="Battilana J."/>
            <person name="Stormo K."/>
            <person name="Costa F."/>
            <person name="Tao Q."/>
            <person name="Si-Ammour A."/>
            <person name="Harkins T."/>
            <person name="Lackey A."/>
            <person name="Perbost C."/>
            <person name="Taillon B."/>
            <person name="Stella A."/>
            <person name="Solovyev V."/>
            <person name="Fawcett J.A."/>
            <person name="Sterck L."/>
            <person name="Vandepoele K."/>
            <person name="Grando S.M."/>
            <person name="Toppo S."/>
            <person name="Moser C."/>
            <person name="Lanchbury J."/>
            <person name="Bogden R."/>
            <person name="Skolnick M."/>
            <person name="Sgaramella V."/>
            <person name="Bhatnagar S.K."/>
            <person name="Fontana P."/>
            <person name="Gutin A."/>
            <person name="Van de Peer Y."/>
            <person name="Salamini F."/>
            <person name="Viola R."/>
        </authorList>
    </citation>
    <scope>NUCLEOTIDE SEQUENCE</scope>
</reference>
<organism evidence="1">
    <name type="scientific">Vitis vinifera</name>
    <name type="common">Grape</name>
    <dbReference type="NCBI Taxonomy" id="29760"/>
    <lineage>
        <taxon>Eukaryota</taxon>
        <taxon>Viridiplantae</taxon>
        <taxon>Streptophyta</taxon>
        <taxon>Embryophyta</taxon>
        <taxon>Tracheophyta</taxon>
        <taxon>Spermatophyta</taxon>
        <taxon>Magnoliopsida</taxon>
        <taxon>eudicotyledons</taxon>
        <taxon>Gunneridae</taxon>
        <taxon>Pentapetalae</taxon>
        <taxon>rosids</taxon>
        <taxon>Vitales</taxon>
        <taxon>Vitaceae</taxon>
        <taxon>Viteae</taxon>
        <taxon>Vitis</taxon>
    </lineage>
</organism>